<evidence type="ECO:0000313" key="4">
    <source>
        <dbReference type="Proteomes" id="UP000017836"/>
    </source>
</evidence>
<dbReference type="HOGENOM" id="CLU_1878219_0_0_1"/>
<organism evidence="3 4">
    <name type="scientific">Amborella trichopoda</name>
    <dbReference type="NCBI Taxonomy" id="13333"/>
    <lineage>
        <taxon>Eukaryota</taxon>
        <taxon>Viridiplantae</taxon>
        <taxon>Streptophyta</taxon>
        <taxon>Embryophyta</taxon>
        <taxon>Tracheophyta</taxon>
        <taxon>Spermatophyta</taxon>
        <taxon>Magnoliopsida</taxon>
        <taxon>Amborellales</taxon>
        <taxon>Amborellaceae</taxon>
        <taxon>Amborella</taxon>
    </lineage>
</organism>
<dbReference type="InterPro" id="IPR042098">
    <property type="entry name" value="TauD-like_sf"/>
</dbReference>
<dbReference type="OMA" id="WFITITG"/>
<accession>U5DCL4</accession>
<dbReference type="InterPro" id="IPR003819">
    <property type="entry name" value="TauD/TfdA-like"/>
</dbReference>
<dbReference type="GO" id="GO:0016491">
    <property type="term" value="F:oxidoreductase activity"/>
    <property type="evidence" value="ECO:0007669"/>
    <property type="project" value="UniProtKB-KW"/>
</dbReference>
<evidence type="ECO:0000313" key="3">
    <source>
        <dbReference type="EMBL" id="ERN19970.1"/>
    </source>
</evidence>
<dbReference type="Gramene" id="ERN19970">
    <property type="protein sequence ID" value="ERN19970"/>
    <property type="gene ID" value="AMTR_s00071p00133060"/>
</dbReference>
<keyword evidence="4" id="KW-1185">Reference proteome</keyword>
<dbReference type="EMBL" id="KI392062">
    <property type="protein sequence ID" value="ERN19970.1"/>
    <property type="molecule type" value="Genomic_DNA"/>
</dbReference>
<dbReference type="Gene3D" id="3.60.130.10">
    <property type="entry name" value="Clavaminate synthase-like"/>
    <property type="match status" value="1"/>
</dbReference>
<gene>
    <name evidence="3" type="ORF">AMTR_s00071p00133060</name>
</gene>
<evidence type="ECO:0000259" key="2">
    <source>
        <dbReference type="Pfam" id="PF02668"/>
    </source>
</evidence>
<dbReference type="Proteomes" id="UP000017836">
    <property type="component" value="Unassembled WGS sequence"/>
</dbReference>
<sequence>MLKCNSVEFFDNGSAEFVYGPLNPIKTFQGRRRVWFITITGYSDKLDDMKVSFGDGTPFPDDAFKTYKKIRDEINVNIRWKQGDILLLNNLAVQHDRRPGKPPRVILAFIVQVNSMLCCSTCLEGWKASPHHFSFQ</sequence>
<dbReference type="STRING" id="13333.U5DCL4"/>
<reference evidence="4" key="1">
    <citation type="journal article" date="2013" name="Science">
        <title>The Amborella genome and the evolution of flowering plants.</title>
        <authorList>
            <consortium name="Amborella Genome Project"/>
        </authorList>
    </citation>
    <scope>NUCLEOTIDE SEQUENCE [LARGE SCALE GENOMIC DNA]</scope>
</reference>
<dbReference type="SUPFAM" id="SSF51197">
    <property type="entry name" value="Clavaminate synthase-like"/>
    <property type="match status" value="1"/>
</dbReference>
<name>U5DCL4_AMBTC</name>
<protein>
    <recommendedName>
        <fullName evidence="2">TauD/TfdA-like domain-containing protein</fullName>
    </recommendedName>
</protein>
<dbReference type="AlphaFoldDB" id="U5DCL4"/>
<dbReference type="Pfam" id="PF02668">
    <property type="entry name" value="TauD"/>
    <property type="match status" value="1"/>
</dbReference>
<proteinExistence type="predicted"/>
<feature type="domain" description="TauD/TfdA-like" evidence="2">
    <location>
        <begin position="49"/>
        <end position="104"/>
    </location>
</feature>
<keyword evidence="1" id="KW-0560">Oxidoreductase</keyword>
<evidence type="ECO:0000256" key="1">
    <source>
        <dbReference type="ARBA" id="ARBA00023002"/>
    </source>
</evidence>